<keyword evidence="2" id="KW-1185">Reference proteome</keyword>
<accession>A0ABN8YVK2</accession>
<proteinExistence type="predicted"/>
<evidence type="ECO:0000313" key="1">
    <source>
        <dbReference type="EMBL" id="CAI9163921.1"/>
    </source>
</evidence>
<organism evidence="1 2">
    <name type="scientific">Rangifer tarandus platyrhynchus</name>
    <name type="common">Svalbard reindeer</name>
    <dbReference type="NCBI Taxonomy" id="3082113"/>
    <lineage>
        <taxon>Eukaryota</taxon>
        <taxon>Metazoa</taxon>
        <taxon>Chordata</taxon>
        <taxon>Craniata</taxon>
        <taxon>Vertebrata</taxon>
        <taxon>Euteleostomi</taxon>
        <taxon>Mammalia</taxon>
        <taxon>Eutheria</taxon>
        <taxon>Laurasiatheria</taxon>
        <taxon>Artiodactyla</taxon>
        <taxon>Ruminantia</taxon>
        <taxon>Pecora</taxon>
        <taxon>Cervidae</taxon>
        <taxon>Odocoileinae</taxon>
        <taxon>Rangifer</taxon>
    </lineage>
</organism>
<protein>
    <submittedName>
        <fullName evidence="1">Uncharacterized protein</fullName>
    </submittedName>
</protein>
<sequence length="194" mass="21061">MQRAGCGRVASVHPDAHTLVLETCENLELNANRGELEPDVGASRVTDGSWGPRSQSDWRTFLLFTRKLGDWSPEEPDEALVPEMASVRICTRSCVPRVFCLTREQLPGLPPGRSAAVACCPFLEVGPALAQEAGSLLSRTLIVPQPTRAPCLPQVSPCNQLPQCQEERPVNPTLDVAFASKLHPVSEGEKQNPT</sequence>
<dbReference type="Proteomes" id="UP001176941">
    <property type="component" value="Chromosome 21"/>
</dbReference>
<reference evidence="1" key="1">
    <citation type="submission" date="2023-04" db="EMBL/GenBank/DDBJ databases">
        <authorList>
            <consortium name="ELIXIR-Norway"/>
        </authorList>
    </citation>
    <scope>NUCLEOTIDE SEQUENCE [LARGE SCALE GENOMIC DNA]</scope>
</reference>
<gene>
    <name evidence="1" type="ORF">MRATA1EN1_LOCUS12883</name>
</gene>
<name>A0ABN8YVK2_RANTA</name>
<evidence type="ECO:0000313" key="2">
    <source>
        <dbReference type="Proteomes" id="UP001176941"/>
    </source>
</evidence>
<dbReference type="EMBL" id="OX459957">
    <property type="protein sequence ID" value="CAI9163921.1"/>
    <property type="molecule type" value="Genomic_DNA"/>
</dbReference>